<dbReference type="Proteomes" id="UP001152130">
    <property type="component" value="Unassembled WGS sequence"/>
</dbReference>
<evidence type="ECO:0000256" key="1">
    <source>
        <dbReference type="SAM" id="MobiDB-lite"/>
    </source>
</evidence>
<evidence type="ECO:0000313" key="3">
    <source>
        <dbReference type="Proteomes" id="UP001152130"/>
    </source>
</evidence>
<accession>A0A9W8U9Y2</accession>
<feature type="region of interest" description="Disordered" evidence="1">
    <location>
        <begin position="1"/>
        <end position="20"/>
    </location>
</feature>
<dbReference type="EMBL" id="JAPDHF010000006">
    <property type="protein sequence ID" value="KAJ4016297.1"/>
    <property type="molecule type" value="Genomic_DNA"/>
</dbReference>
<protein>
    <recommendedName>
        <fullName evidence="4">HNH nuclease domain-containing protein</fullName>
    </recommendedName>
</protein>
<proteinExistence type="predicted"/>
<keyword evidence="3" id="KW-1185">Reference proteome</keyword>
<dbReference type="AlphaFoldDB" id="A0A9W8U9Y2"/>
<gene>
    <name evidence="2" type="ORF">NW766_004489</name>
</gene>
<evidence type="ECO:0008006" key="4">
    <source>
        <dbReference type="Google" id="ProtNLM"/>
    </source>
</evidence>
<reference evidence="2" key="1">
    <citation type="submission" date="2022-10" db="EMBL/GenBank/DDBJ databases">
        <title>Fusarium specimens isolated from Avocado Roots.</title>
        <authorList>
            <person name="Stajich J."/>
            <person name="Roper C."/>
            <person name="Heimlech-Rivalta G."/>
        </authorList>
    </citation>
    <scope>NUCLEOTIDE SEQUENCE</scope>
    <source>
        <strain evidence="2">CF00143</strain>
    </source>
</reference>
<name>A0A9W8U9Y2_9HYPO</name>
<feature type="region of interest" description="Disordered" evidence="1">
    <location>
        <begin position="96"/>
        <end position="126"/>
    </location>
</feature>
<organism evidence="2 3">
    <name type="scientific">Fusarium irregulare</name>
    <dbReference type="NCBI Taxonomy" id="2494466"/>
    <lineage>
        <taxon>Eukaryota</taxon>
        <taxon>Fungi</taxon>
        <taxon>Dikarya</taxon>
        <taxon>Ascomycota</taxon>
        <taxon>Pezizomycotina</taxon>
        <taxon>Sordariomycetes</taxon>
        <taxon>Hypocreomycetidae</taxon>
        <taxon>Hypocreales</taxon>
        <taxon>Nectriaceae</taxon>
        <taxon>Fusarium</taxon>
        <taxon>Fusarium incarnatum-equiseti species complex</taxon>
    </lineage>
</organism>
<feature type="compositionally biased region" description="Basic residues" evidence="1">
    <location>
        <begin position="1"/>
        <end position="12"/>
    </location>
</feature>
<evidence type="ECO:0000313" key="2">
    <source>
        <dbReference type="EMBL" id="KAJ4016297.1"/>
    </source>
</evidence>
<feature type="compositionally biased region" description="Low complexity" evidence="1">
    <location>
        <begin position="379"/>
        <end position="391"/>
    </location>
</feature>
<feature type="region of interest" description="Disordered" evidence="1">
    <location>
        <begin position="329"/>
        <end position="450"/>
    </location>
</feature>
<dbReference type="OrthoDB" id="10391355at2759"/>
<comment type="caution">
    <text evidence="2">The sequence shown here is derived from an EMBL/GenBank/DDBJ whole genome shotgun (WGS) entry which is preliminary data.</text>
</comment>
<feature type="compositionally biased region" description="Acidic residues" evidence="1">
    <location>
        <begin position="335"/>
        <end position="358"/>
    </location>
</feature>
<feature type="compositionally biased region" description="Low complexity" evidence="1">
    <location>
        <begin position="411"/>
        <end position="439"/>
    </location>
</feature>
<sequence>MSSTNHPRHPKQRMMSQQEADAGRNLAIQINIQIQRNKAGFELTYDDLMCILSNQACFNAVLLPGLSYTDILDYLDSHRIYFELFLMHVPKAIPTGSGVKPPKPRKPKSNEKPATRSKKAKAQASERDMYQCIFEGTPYPPNAHIFPYAATRTWPAVNKTKDCFVVIQHKFGFQVYMRWYPNASKKGGFEMKVNLLGINERMHGWLDIGLWAFKFIRMYQSGTRYYVEVAIYWLPACSRKDGPAILDNGPRDSVTHVFKQLEAADQANFPPRTPAKGNGEFMARFPDGVKIQSGHIIQIPHDTAKEGEEFRNLIDFQWFGMFGLTLRGVTKDATPDDEGEDDDDDDDDDDDEDEEDDGVVVGKGKQKATPIGKFGFRPATSAASLSISTTAGAPNPQTAPRQPQTNVMPGSRQARQIQQASQAGPSGSGNPSSSGYAYGTIGRKSGRGGN</sequence>
<feature type="compositionally biased region" description="Polar residues" evidence="1">
    <location>
        <begin position="395"/>
        <end position="408"/>
    </location>
</feature>